<dbReference type="PROSITE" id="PS50006">
    <property type="entry name" value="FHA_DOMAIN"/>
    <property type="match status" value="1"/>
</dbReference>
<protein>
    <submittedName>
        <fullName evidence="3">FHA domain protein</fullName>
    </submittedName>
</protein>
<dbReference type="NCBIfam" id="TIGR03354">
    <property type="entry name" value="VI_FHA"/>
    <property type="match status" value="1"/>
</dbReference>
<evidence type="ECO:0000313" key="3">
    <source>
        <dbReference type="EMBL" id="CAL1239742.1"/>
    </source>
</evidence>
<keyword evidence="4" id="KW-1185">Reference proteome</keyword>
<evidence type="ECO:0000313" key="4">
    <source>
        <dbReference type="Proteomes" id="UP001497493"/>
    </source>
</evidence>
<organism evidence="3 4">
    <name type="scientific">Candidatus Methylocalor cossyra</name>
    <dbReference type="NCBI Taxonomy" id="3108543"/>
    <lineage>
        <taxon>Bacteria</taxon>
        <taxon>Pseudomonadati</taxon>
        <taxon>Pseudomonadota</taxon>
        <taxon>Gammaproteobacteria</taxon>
        <taxon>Methylococcales</taxon>
        <taxon>Methylococcaceae</taxon>
        <taxon>Candidatus Methylocalor</taxon>
    </lineage>
</organism>
<dbReference type="Gene3D" id="2.60.200.20">
    <property type="match status" value="1"/>
</dbReference>
<dbReference type="Pfam" id="PF20232">
    <property type="entry name" value="T6SS_FHA_C"/>
    <property type="match status" value="1"/>
</dbReference>
<dbReference type="EMBL" id="OZ026884">
    <property type="protein sequence ID" value="CAL1239742.1"/>
    <property type="molecule type" value="Genomic_DNA"/>
</dbReference>
<dbReference type="InterPro" id="IPR008984">
    <property type="entry name" value="SMAD_FHA_dom_sf"/>
</dbReference>
<dbReference type="SUPFAM" id="SSF49879">
    <property type="entry name" value="SMAD/FHA domain"/>
    <property type="match status" value="1"/>
</dbReference>
<dbReference type="InterPro" id="IPR046883">
    <property type="entry name" value="T6SS_FHA_C"/>
</dbReference>
<feature type="compositionally biased region" description="Low complexity" evidence="1">
    <location>
        <begin position="237"/>
        <end position="258"/>
    </location>
</feature>
<feature type="region of interest" description="Disordered" evidence="1">
    <location>
        <begin position="219"/>
        <end position="258"/>
    </location>
</feature>
<dbReference type="Pfam" id="PF00498">
    <property type="entry name" value="FHA"/>
    <property type="match status" value="1"/>
</dbReference>
<reference evidence="3 4" key="1">
    <citation type="submission" date="2024-04" db="EMBL/GenBank/DDBJ databases">
        <authorList>
            <person name="Cremers G."/>
        </authorList>
    </citation>
    <scope>NUCLEOTIDE SEQUENCE [LARGE SCALE GENOMIC DNA]</scope>
    <source>
        <strain evidence="3">MeCH1-AG</strain>
    </source>
</reference>
<feature type="domain" description="FHA" evidence="2">
    <location>
        <begin position="30"/>
        <end position="80"/>
    </location>
</feature>
<name>A0ABM9NGW2_9GAMM</name>
<accession>A0ABM9NGW2</accession>
<gene>
    <name evidence="3" type="ORF">MECH1_V1_0966</name>
</gene>
<proteinExistence type="predicted"/>
<dbReference type="CDD" id="cd00060">
    <property type="entry name" value="FHA"/>
    <property type="match status" value="1"/>
</dbReference>
<dbReference type="InterPro" id="IPR000253">
    <property type="entry name" value="FHA_dom"/>
</dbReference>
<dbReference type="Proteomes" id="UP001497493">
    <property type="component" value="Chromosome"/>
</dbReference>
<evidence type="ECO:0000256" key="1">
    <source>
        <dbReference type="SAM" id="MobiDB-lite"/>
    </source>
</evidence>
<dbReference type="InterPro" id="IPR017735">
    <property type="entry name" value="T6SS_FHA"/>
</dbReference>
<evidence type="ECO:0000259" key="2">
    <source>
        <dbReference type="PROSITE" id="PS50006"/>
    </source>
</evidence>
<sequence length="458" mass="49280">MSTSLILSVLSYRGSPPREPLSCTFDESGGSVGRSPDNRLVLPDPERFVSRRHGSLAFRDGAYQYTDASTGGTYFVARDLLLQHDTLVLRDGELLRIGEYELAVSLVAAADGDNLLPVELDPVPEEVAPPPQRVAPAWPEPLEDSWPPPSGPIGSSAPPWVGPSFLDQPDVAPIHASFQPPEVAPVPPDFDVAELLRDLEGPPSGPSWAARWEPPEALFQGFTPEGDAQDTATLSQAEPCGAPAPEAPSAPSGAGAAAELPEGFGSAVGQALVARFLEGAGVPSGEWLKDQDWPELMQRAGALLRELVDGMIAILRARSELRSQFRVAVTTLRAHDNNPLKFTVNGDDALRLLLAGNHAGFMDPVEAVRSGFADLMNHQLALQAGIQTALTAALERFAPDRVERACGDVFLHRKARCWEAFCKAYPELVQDTIENFFGEAFAEGYERQLERLKGPTTG</sequence>
<dbReference type="RefSeq" id="WP_348759280.1">
    <property type="nucleotide sequence ID" value="NZ_OZ026884.1"/>
</dbReference>